<reference evidence="1" key="1">
    <citation type="submission" date="2018-01" db="EMBL/GenBank/DDBJ databases">
        <title>An insight into the sialome of Amazonian anophelines.</title>
        <authorList>
            <person name="Ribeiro J.M."/>
            <person name="Scarpassa V."/>
            <person name="Calvo E."/>
        </authorList>
    </citation>
    <scope>NUCLEOTIDE SEQUENCE</scope>
    <source>
        <tissue evidence="1">Salivary glands</tissue>
    </source>
</reference>
<sequence>MVVLILLVSGLLLVFSPLRMLYFWLSLPLTYKRAVIHRETQTPLQLQLNRRTPLTVCPLLVAAAACSQRDDDDDDNN</sequence>
<dbReference type="AlphaFoldDB" id="A0A2M3ZM25"/>
<dbReference type="EMBL" id="GGFM01008801">
    <property type="protein sequence ID" value="MBW29552.1"/>
    <property type="molecule type" value="Transcribed_RNA"/>
</dbReference>
<proteinExistence type="predicted"/>
<evidence type="ECO:0000313" key="1">
    <source>
        <dbReference type="EMBL" id="MBW29552.1"/>
    </source>
</evidence>
<protein>
    <submittedName>
        <fullName evidence="1">Uncharacterized protein</fullName>
    </submittedName>
</protein>
<name>A0A2M3ZM25_9DIPT</name>
<accession>A0A2M3ZM25</accession>
<organism evidence="1">
    <name type="scientific">Anopheles braziliensis</name>
    <dbReference type="NCBI Taxonomy" id="58242"/>
    <lineage>
        <taxon>Eukaryota</taxon>
        <taxon>Metazoa</taxon>
        <taxon>Ecdysozoa</taxon>
        <taxon>Arthropoda</taxon>
        <taxon>Hexapoda</taxon>
        <taxon>Insecta</taxon>
        <taxon>Pterygota</taxon>
        <taxon>Neoptera</taxon>
        <taxon>Endopterygota</taxon>
        <taxon>Diptera</taxon>
        <taxon>Nematocera</taxon>
        <taxon>Culicoidea</taxon>
        <taxon>Culicidae</taxon>
        <taxon>Anophelinae</taxon>
        <taxon>Anopheles</taxon>
    </lineage>
</organism>